<feature type="transmembrane region" description="Helical" evidence="7">
    <location>
        <begin position="59"/>
        <end position="77"/>
    </location>
</feature>
<dbReference type="GO" id="GO:0010142">
    <property type="term" value="P:farnesyl diphosphate biosynthetic process, mevalonate pathway"/>
    <property type="evidence" value="ECO:0007669"/>
    <property type="project" value="InterPro"/>
</dbReference>
<evidence type="ECO:0000256" key="2">
    <source>
        <dbReference type="ARBA" id="ARBA00007061"/>
    </source>
</evidence>
<dbReference type="Pfam" id="PF01154">
    <property type="entry name" value="HMG_CoA_synt_N"/>
    <property type="match status" value="1"/>
</dbReference>
<dbReference type="EMBL" id="JAACJO010000002">
    <property type="protein sequence ID" value="KAF5362009.1"/>
    <property type="molecule type" value="Genomic_DNA"/>
</dbReference>
<dbReference type="NCBIfam" id="TIGR01833">
    <property type="entry name" value="HMG-CoA-S_euk"/>
    <property type="match status" value="1"/>
</dbReference>
<dbReference type="CDD" id="cd00827">
    <property type="entry name" value="init_cond_enzymes"/>
    <property type="match status" value="1"/>
</dbReference>
<dbReference type="FunFam" id="1.20.1250.20:FF:000057">
    <property type="entry name" value="MFS general substrate transporter"/>
    <property type="match status" value="1"/>
</dbReference>
<dbReference type="PANTHER" id="PTHR43323:SF2">
    <property type="entry name" value="HYDROXYMETHYLGLUTARYL-COA SYNTHASE"/>
    <property type="match status" value="1"/>
</dbReference>
<gene>
    <name evidence="10" type="ORF">D9756_002400</name>
</gene>
<dbReference type="InterPro" id="IPR010122">
    <property type="entry name" value="HMG_CoA_synthase_euk"/>
</dbReference>
<feature type="transmembrane region" description="Helical" evidence="7">
    <location>
        <begin position="209"/>
        <end position="226"/>
    </location>
</feature>
<comment type="caution">
    <text evidence="10">The sequence shown here is derived from an EMBL/GenBank/DDBJ whole genome shotgun (WGS) entry which is preliminary data.</text>
</comment>
<keyword evidence="3" id="KW-0808">Transferase</keyword>
<keyword evidence="11" id="KW-1185">Reference proteome</keyword>
<dbReference type="GO" id="GO:0022857">
    <property type="term" value="F:transmembrane transporter activity"/>
    <property type="evidence" value="ECO:0007669"/>
    <property type="project" value="InterPro"/>
</dbReference>
<feature type="binding site" evidence="5">
    <location>
        <position position="783"/>
    </location>
    <ligand>
        <name>CoA</name>
        <dbReference type="ChEBI" id="CHEBI:57287"/>
    </ligand>
</feature>
<dbReference type="AlphaFoldDB" id="A0A8H5GBS2"/>
<dbReference type="InterPro" id="IPR011701">
    <property type="entry name" value="MFS"/>
</dbReference>
<feature type="domain" description="Hydroxymethylglutaryl-coenzyme A synthase N-terminal" evidence="8">
    <location>
        <begin position="528"/>
        <end position="701"/>
    </location>
</feature>
<evidence type="ECO:0008006" key="12">
    <source>
        <dbReference type="Google" id="ProtNLM"/>
    </source>
</evidence>
<feature type="binding site" evidence="5">
    <location>
        <position position="787"/>
    </location>
    <ligand>
        <name>CoA</name>
        <dbReference type="ChEBI" id="CHEBI:57287"/>
    </ligand>
</feature>
<feature type="transmembrane region" description="Helical" evidence="7">
    <location>
        <begin position="152"/>
        <end position="171"/>
    </location>
</feature>
<feature type="compositionally biased region" description="Polar residues" evidence="6">
    <location>
        <begin position="1"/>
        <end position="13"/>
    </location>
</feature>
<sequence>MATQQPASPASSTLDKEASLEKDVPSKTEDPHKVPLYNAHVDVSGIDERKLMRKIDWRLIPWLSLLYLLSFLDRTGIGNAKLYHMTNDLHLNDTQYLLTLTIFFFSYAVFEVPSNVFLKRLRPSLWLSMLMLLWGIMMASLVHNYGGLLGTRWMLGVFEAGLFPGVNYYLSCWYKRSEFGIRAALFFSAASVSGAFGGLLAAAISNMDVIEGLATIVVGALSFFVLQDFPDTAKFLSEAERTVVVRRLQEDDQFSAAGEQLRWKYIFQSLLDWKTWVGMVCYSGSDMPLYAFSLFLPSIINQLGFKATPANLLTVPVYVFACIVTCAVNFCADKYGHRGYFNIGLLCLGGAGYIILISSRTPALSYFATYMATCGIYPIIPNTIAWVSNNVEGSYKRSVTLAMVISFGNINGAVSSNVYRAQDAPWYPLGHGLVLMYVGFGVVTSVAMLYFLDRENKARERGERDEVIGNDEGDEERAKRNGRWASDEEATCAPVLEIVCTAASLHTTPPLTMTIPLANSSLDVESPRPKDVGVLAVEVYFPRRCISESELEDFDGVSKGKYTIGLGQEYMAWPDDREDINSFALNAVAGLLEKYNIDPKSIGRIDVGTETIIDKSKSVKTTLMDLFAESGNTDIEGIDSKNACYGSTAALFNAINWIESSSWDGRNAIVVAGDIAVYAEGAARPAGGAGACAILIGPNAPVVFEPIHGNYMANTYDFYKPQLSSEYPEVDGPVSVVTYIAALDAAYSAFKEKHARYAKRIGAKADFSLEDVDYAIFHSPYGKQAVKGHARMLFNDFLSSPTAPRFANVPNPDAFLNATHAESLRDKNVEKTFIATGKAGFAEKVDPAMACSRRLGNMYTASLYGCLASLLANVEPSTLKGKRFSLFAFGSGCAASFFTARVKGDTTEIREKLDLINRLAQMKVVPPQEFVDALHLREKNHNAADYVPEGSIDNIWPGAYYLEGVDSKYRRKLDVFVFGWCAWEHFLLTISFSHPFTQQIDAVFPSECLELEHALSALKTRYARGRVELAKVFAAGFNFVHPYGSLEHTAASRFDLASLEVLNFGTLTI</sequence>
<protein>
    <recommendedName>
        <fullName evidence="12">HMG-CoA synthase</fullName>
    </recommendedName>
</protein>
<keyword evidence="7" id="KW-1133">Transmembrane helix</keyword>
<dbReference type="Gene3D" id="3.40.47.10">
    <property type="match status" value="1"/>
</dbReference>
<feature type="transmembrane region" description="Helical" evidence="7">
    <location>
        <begin position="312"/>
        <end position="332"/>
    </location>
</feature>
<feature type="active site" description="Proton donor/acceptor" evidence="4">
    <location>
        <position position="778"/>
    </location>
</feature>
<dbReference type="GO" id="GO:0006084">
    <property type="term" value="P:acetyl-CoA metabolic process"/>
    <property type="evidence" value="ECO:0007669"/>
    <property type="project" value="InterPro"/>
</dbReference>
<reference evidence="10 11" key="1">
    <citation type="journal article" date="2020" name="ISME J.">
        <title>Uncovering the hidden diversity of litter-decomposition mechanisms in mushroom-forming fungi.</title>
        <authorList>
            <person name="Floudas D."/>
            <person name="Bentzer J."/>
            <person name="Ahren D."/>
            <person name="Johansson T."/>
            <person name="Persson P."/>
            <person name="Tunlid A."/>
        </authorList>
    </citation>
    <scope>NUCLEOTIDE SEQUENCE [LARGE SCALE GENOMIC DNA]</scope>
    <source>
        <strain evidence="10 11">CBS 146.42</strain>
    </source>
</reference>
<dbReference type="FunFam" id="3.40.47.10:FF:000008">
    <property type="entry name" value="3-hydroxy-3-methylglutaryl coenzyme A synthase"/>
    <property type="match status" value="1"/>
</dbReference>
<feature type="transmembrane region" description="Helical" evidence="7">
    <location>
        <begin position="97"/>
        <end position="118"/>
    </location>
</feature>
<evidence type="ECO:0000256" key="1">
    <source>
        <dbReference type="ARBA" id="ARBA00004141"/>
    </source>
</evidence>
<feature type="binding site" evidence="5">
    <location>
        <position position="735"/>
    </location>
    <ligand>
        <name>CoA</name>
        <dbReference type="ChEBI" id="CHEBI:57287"/>
    </ligand>
</feature>
<dbReference type="Gene3D" id="1.20.1250.20">
    <property type="entry name" value="MFS general substrate transporter like domains"/>
    <property type="match status" value="2"/>
</dbReference>
<feature type="transmembrane region" description="Helical" evidence="7">
    <location>
        <begin position="125"/>
        <end position="146"/>
    </location>
</feature>
<dbReference type="GO" id="GO:0004421">
    <property type="term" value="F:hydroxymethylglutaryl-CoA synthase activity"/>
    <property type="evidence" value="ECO:0007669"/>
    <property type="project" value="InterPro"/>
</dbReference>
<dbReference type="Pfam" id="PF07690">
    <property type="entry name" value="MFS_1"/>
    <property type="match status" value="1"/>
</dbReference>
<evidence type="ECO:0000313" key="11">
    <source>
        <dbReference type="Proteomes" id="UP000559027"/>
    </source>
</evidence>
<evidence type="ECO:0000259" key="9">
    <source>
        <dbReference type="Pfam" id="PF08540"/>
    </source>
</evidence>
<evidence type="ECO:0000256" key="3">
    <source>
        <dbReference type="ARBA" id="ARBA00022679"/>
    </source>
</evidence>
<dbReference type="InterPro" id="IPR036259">
    <property type="entry name" value="MFS_trans_sf"/>
</dbReference>
<name>A0A8H5GBS2_9AGAR</name>
<keyword evidence="7" id="KW-0472">Membrane</keyword>
<feature type="region of interest" description="Disordered" evidence="6">
    <location>
        <begin position="1"/>
        <end position="33"/>
    </location>
</feature>
<dbReference type="InterPro" id="IPR013528">
    <property type="entry name" value="HMG_CoA_synth_N"/>
</dbReference>
<dbReference type="InterPro" id="IPR013746">
    <property type="entry name" value="HMG_CoA_synt_C_dom"/>
</dbReference>
<feature type="transmembrane region" description="Helical" evidence="7">
    <location>
        <begin position="183"/>
        <end position="203"/>
    </location>
</feature>
<feature type="active site" description="Acyl-thioester intermediate" evidence="4">
    <location>
        <position position="644"/>
    </location>
</feature>
<comment type="similarity">
    <text evidence="2">Belongs to the thiolase-like superfamily. HMG-CoA synthase family.</text>
</comment>
<feature type="compositionally biased region" description="Basic and acidic residues" evidence="6">
    <location>
        <begin position="14"/>
        <end position="33"/>
    </location>
</feature>
<organism evidence="10 11">
    <name type="scientific">Leucocoprinus leucothites</name>
    <dbReference type="NCBI Taxonomy" id="201217"/>
    <lineage>
        <taxon>Eukaryota</taxon>
        <taxon>Fungi</taxon>
        <taxon>Dikarya</taxon>
        <taxon>Basidiomycota</taxon>
        <taxon>Agaricomycotina</taxon>
        <taxon>Agaricomycetes</taxon>
        <taxon>Agaricomycetidae</taxon>
        <taxon>Agaricales</taxon>
        <taxon>Agaricineae</taxon>
        <taxon>Agaricaceae</taxon>
        <taxon>Leucocoprinus</taxon>
    </lineage>
</organism>
<dbReference type="GO" id="GO:0016020">
    <property type="term" value="C:membrane"/>
    <property type="evidence" value="ECO:0007669"/>
    <property type="project" value="UniProtKB-SubCell"/>
</dbReference>
<accession>A0A8H5GBS2</accession>
<dbReference type="FunFam" id="1.20.1250.20:FF:000068">
    <property type="entry name" value="MFS general substrate transporter"/>
    <property type="match status" value="1"/>
</dbReference>
<dbReference type="InterPro" id="IPR016039">
    <property type="entry name" value="Thiolase-like"/>
</dbReference>
<evidence type="ECO:0000256" key="4">
    <source>
        <dbReference type="PIRSR" id="PIRSR610122-1"/>
    </source>
</evidence>
<dbReference type="GO" id="GO:0006696">
    <property type="term" value="P:ergosterol biosynthetic process"/>
    <property type="evidence" value="ECO:0007669"/>
    <property type="project" value="TreeGrafter"/>
</dbReference>
<evidence type="ECO:0000256" key="7">
    <source>
        <dbReference type="SAM" id="Phobius"/>
    </source>
</evidence>
<feature type="active site" description="Proton donor/acceptor" evidence="4">
    <location>
        <position position="610"/>
    </location>
</feature>
<dbReference type="SUPFAM" id="SSF53901">
    <property type="entry name" value="Thiolase-like"/>
    <property type="match status" value="2"/>
</dbReference>
<feature type="transmembrane region" description="Helical" evidence="7">
    <location>
        <begin position="431"/>
        <end position="452"/>
    </location>
</feature>
<dbReference type="OrthoDB" id="1269963at2759"/>
<feature type="transmembrane region" description="Helical" evidence="7">
    <location>
        <begin position="339"/>
        <end position="357"/>
    </location>
</feature>
<feature type="transmembrane region" description="Helical" evidence="7">
    <location>
        <begin position="276"/>
        <end position="300"/>
    </location>
</feature>
<feature type="domain" description="Hydroxymethylglutaryl-coenzyme A synthase C-terminal" evidence="9">
    <location>
        <begin position="702"/>
        <end position="973"/>
    </location>
</feature>
<proteinExistence type="inferred from homology"/>
<dbReference type="Proteomes" id="UP000559027">
    <property type="component" value="Unassembled WGS sequence"/>
</dbReference>
<feature type="region of interest" description="Disordered" evidence="6">
    <location>
        <begin position="461"/>
        <end position="482"/>
    </location>
</feature>
<feature type="transmembrane region" description="Helical" evidence="7">
    <location>
        <begin position="363"/>
        <end position="387"/>
    </location>
</feature>
<keyword evidence="7" id="KW-0812">Transmembrane</keyword>
<evidence type="ECO:0000256" key="5">
    <source>
        <dbReference type="PIRSR" id="PIRSR610122-2"/>
    </source>
</evidence>
<evidence type="ECO:0000259" key="8">
    <source>
        <dbReference type="Pfam" id="PF01154"/>
    </source>
</evidence>
<dbReference type="PANTHER" id="PTHR43323">
    <property type="entry name" value="3-HYDROXY-3-METHYLGLUTARYL COENZYME A SYNTHASE"/>
    <property type="match status" value="1"/>
</dbReference>
<evidence type="ECO:0000313" key="10">
    <source>
        <dbReference type="EMBL" id="KAF5362009.1"/>
    </source>
</evidence>
<dbReference type="SUPFAM" id="SSF103473">
    <property type="entry name" value="MFS general substrate transporter"/>
    <property type="match status" value="1"/>
</dbReference>
<evidence type="ECO:0000256" key="6">
    <source>
        <dbReference type="SAM" id="MobiDB-lite"/>
    </source>
</evidence>
<dbReference type="Pfam" id="PF08540">
    <property type="entry name" value="HMG_CoA_synt_C"/>
    <property type="match status" value="1"/>
</dbReference>
<comment type="subcellular location">
    <subcellularLocation>
        <location evidence="1">Membrane</location>
        <topology evidence="1">Multi-pass membrane protein</topology>
    </subcellularLocation>
</comment>